<reference evidence="3 4" key="1">
    <citation type="submission" date="2020-05" db="EMBL/GenBank/DDBJ databases">
        <title>DNA-SIP metagenomic assembled genomes.</title>
        <authorList>
            <person name="Yu J."/>
        </authorList>
    </citation>
    <scope>NUCLEOTIDE SEQUENCE [LARGE SCALE GENOMIC DNA]</scope>
    <source>
        <strain evidence="3">Bin5.27</strain>
    </source>
</reference>
<evidence type="ECO:0000313" key="3">
    <source>
        <dbReference type="EMBL" id="NUQ91118.1"/>
    </source>
</evidence>
<sequence length="82" mass="9404">MHKPAQEYDISEAQIHLPEIVERVERGEEVIIERAGTPVAKIVPSDQHARRTSFGMFKDRFELPGDWDSNEANRSVTEGWNV</sequence>
<proteinExistence type="inferred from homology"/>
<gene>
    <name evidence="3" type="ORF">HOQ43_21965</name>
</gene>
<evidence type="ECO:0000313" key="4">
    <source>
        <dbReference type="Proteomes" id="UP000574690"/>
    </source>
</evidence>
<comment type="function">
    <text evidence="2">Antitoxin component of a type II toxin-antitoxin (TA) system.</text>
</comment>
<comment type="caution">
    <text evidence="3">The sequence shown here is derived from an EMBL/GenBank/DDBJ whole genome shotgun (WGS) entry which is preliminary data.</text>
</comment>
<organism evidence="3 4">
    <name type="scientific">Glycomyces artemisiae</name>
    <dbReference type="NCBI Taxonomy" id="1076443"/>
    <lineage>
        <taxon>Bacteria</taxon>
        <taxon>Bacillati</taxon>
        <taxon>Actinomycetota</taxon>
        <taxon>Actinomycetes</taxon>
        <taxon>Glycomycetales</taxon>
        <taxon>Glycomycetaceae</taxon>
        <taxon>Glycomyces</taxon>
    </lineage>
</organism>
<dbReference type="NCBIfam" id="TIGR01552">
    <property type="entry name" value="phd_fam"/>
    <property type="match status" value="1"/>
</dbReference>
<evidence type="ECO:0000256" key="1">
    <source>
        <dbReference type="ARBA" id="ARBA00009981"/>
    </source>
</evidence>
<dbReference type="InterPro" id="IPR006442">
    <property type="entry name" value="Antitoxin_Phd/YefM"/>
</dbReference>
<name>A0A850CGU5_9ACTN</name>
<accession>A0A850CGU5</accession>
<dbReference type="InterPro" id="IPR036165">
    <property type="entry name" value="YefM-like_sf"/>
</dbReference>
<dbReference type="EMBL" id="JABFXE010000912">
    <property type="protein sequence ID" value="NUQ91118.1"/>
    <property type="molecule type" value="Genomic_DNA"/>
</dbReference>
<protein>
    <recommendedName>
        <fullName evidence="2">Antitoxin</fullName>
    </recommendedName>
</protein>
<dbReference type="Pfam" id="PF02604">
    <property type="entry name" value="PhdYeFM_antitox"/>
    <property type="match status" value="1"/>
</dbReference>
<comment type="similarity">
    <text evidence="1 2">Belongs to the phD/YefM antitoxin family.</text>
</comment>
<evidence type="ECO:0000256" key="2">
    <source>
        <dbReference type="RuleBase" id="RU362080"/>
    </source>
</evidence>
<dbReference type="AlphaFoldDB" id="A0A850CGU5"/>
<dbReference type="Gene3D" id="3.40.1620.10">
    <property type="entry name" value="YefM-like domain"/>
    <property type="match status" value="1"/>
</dbReference>
<dbReference type="Proteomes" id="UP000574690">
    <property type="component" value="Unassembled WGS sequence"/>
</dbReference>
<dbReference type="SUPFAM" id="SSF143120">
    <property type="entry name" value="YefM-like"/>
    <property type="match status" value="1"/>
</dbReference>